<evidence type="ECO:0000256" key="1">
    <source>
        <dbReference type="SAM" id="Phobius"/>
    </source>
</evidence>
<keyword evidence="1" id="KW-0812">Transmembrane</keyword>
<dbReference type="AlphaFoldDB" id="X0T268"/>
<dbReference type="EMBL" id="BARS01004646">
    <property type="protein sequence ID" value="GAF81441.1"/>
    <property type="molecule type" value="Genomic_DNA"/>
</dbReference>
<feature type="transmembrane region" description="Helical" evidence="1">
    <location>
        <begin position="67"/>
        <end position="89"/>
    </location>
</feature>
<feature type="transmembrane region" description="Helical" evidence="1">
    <location>
        <begin position="20"/>
        <end position="46"/>
    </location>
</feature>
<name>X0T268_9ZZZZ</name>
<comment type="caution">
    <text evidence="2">The sequence shown here is derived from an EMBL/GenBank/DDBJ whole genome shotgun (WGS) entry which is preliminary data.</text>
</comment>
<evidence type="ECO:0000313" key="2">
    <source>
        <dbReference type="EMBL" id="GAF81441.1"/>
    </source>
</evidence>
<keyword evidence="1" id="KW-0472">Membrane</keyword>
<keyword evidence="1" id="KW-1133">Transmembrane helix</keyword>
<organism evidence="2">
    <name type="scientific">marine sediment metagenome</name>
    <dbReference type="NCBI Taxonomy" id="412755"/>
    <lineage>
        <taxon>unclassified sequences</taxon>
        <taxon>metagenomes</taxon>
        <taxon>ecological metagenomes</taxon>
    </lineage>
</organism>
<protein>
    <submittedName>
        <fullName evidence="2">Uncharacterized protein</fullName>
    </submittedName>
</protein>
<proteinExistence type="predicted"/>
<gene>
    <name evidence="2" type="ORF">S01H1_09090</name>
</gene>
<sequence length="106" mass="11773">MQSIVKKISLDLYMPFKPVINLRATTIAKAFVLNATVLAIIAACSIELRNYLDVRKQTKGLTRFQKMGITMMGTFIIGILVYLIARLLLGFGEGLLANPPFSKKLI</sequence>
<reference evidence="2" key="1">
    <citation type="journal article" date="2014" name="Front. Microbiol.">
        <title>High frequency of phylogenetically diverse reductive dehalogenase-homologous genes in deep subseafloor sedimentary metagenomes.</title>
        <authorList>
            <person name="Kawai M."/>
            <person name="Futagami T."/>
            <person name="Toyoda A."/>
            <person name="Takaki Y."/>
            <person name="Nishi S."/>
            <person name="Hori S."/>
            <person name="Arai W."/>
            <person name="Tsubouchi T."/>
            <person name="Morono Y."/>
            <person name="Uchiyama I."/>
            <person name="Ito T."/>
            <person name="Fujiyama A."/>
            <person name="Inagaki F."/>
            <person name="Takami H."/>
        </authorList>
    </citation>
    <scope>NUCLEOTIDE SEQUENCE</scope>
    <source>
        <strain evidence="2">Expedition CK06-06</strain>
    </source>
</reference>
<accession>X0T268</accession>